<reference evidence="2" key="2">
    <citation type="submission" date="2023-07" db="EMBL/GenBank/DDBJ databases">
        <title>Duganella aceri sp. nov., isolated from tree sap.</title>
        <authorList>
            <person name="Kim I.S."/>
        </authorList>
    </citation>
    <scope>NUCLEOTIDE SEQUENCE [LARGE SCALE GENOMIC DNA]</scope>
    <source>
        <strain evidence="2">SAP-35</strain>
    </source>
</reference>
<gene>
    <name evidence="1" type="ORF">GW587_14275</name>
</gene>
<protein>
    <submittedName>
        <fullName evidence="1">Uncharacterized protein</fullName>
    </submittedName>
</protein>
<dbReference type="Proteomes" id="UP000666369">
    <property type="component" value="Unassembled WGS sequence"/>
</dbReference>
<proteinExistence type="predicted"/>
<evidence type="ECO:0000313" key="2">
    <source>
        <dbReference type="Proteomes" id="UP000666369"/>
    </source>
</evidence>
<dbReference type="EMBL" id="JAADJT010000006">
    <property type="protein sequence ID" value="NGZ85417.1"/>
    <property type="molecule type" value="Genomic_DNA"/>
</dbReference>
<evidence type="ECO:0000313" key="1">
    <source>
        <dbReference type="EMBL" id="NGZ85417.1"/>
    </source>
</evidence>
<comment type="caution">
    <text evidence="1">The sequence shown here is derived from an EMBL/GenBank/DDBJ whole genome shotgun (WGS) entry which is preliminary data.</text>
</comment>
<accession>A0ABX0FLM3</accession>
<reference evidence="1 2" key="1">
    <citation type="submission" date="2020-01" db="EMBL/GenBank/DDBJ databases">
        <authorList>
            <person name="Lee S.D."/>
        </authorList>
    </citation>
    <scope>NUCLEOTIDE SEQUENCE [LARGE SCALE GENOMIC DNA]</scope>
    <source>
        <strain evidence="1 2">SAP-35</strain>
    </source>
</reference>
<keyword evidence="2" id="KW-1185">Reference proteome</keyword>
<name>A0ABX0FLM3_9BURK</name>
<organism evidence="1 2">
    <name type="scientific">Duganella aceris</name>
    <dbReference type="NCBI Taxonomy" id="2703883"/>
    <lineage>
        <taxon>Bacteria</taxon>
        <taxon>Pseudomonadati</taxon>
        <taxon>Pseudomonadota</taxon>
        <taxon>Betaproteobacteria</taxon>
        <taxon>Burkholderiales</taxon>
        <taxon>Oxalobacteraceae</taxon>
        <taxon>Telluria group</taxon>
        <taxon>Duganella</taxon>
    </lineage>
</organism>
<sequence>MESFDSMRRIGDLEREVALLRATLAALPPGALQRQDWKDEVVRLMSEVVLFRLALDQETVLSKNK</sequence>